<feature type="transmembrane region" description="Helical" evidence="9">
    <location>
        <begin position="24"/>
        <end position="44"/>
    </location>
</feature>
<evidence type="ECO:0000256" key="1">
    <source>
        <dbReference type="ARBA" id="ARBA00004370"/>
    </source>
</evidence>
<keyword evidence="8 9" id="KW-0472">Membrane</keyword>
<dbReference type="Gene3D" id="1.20.5.1030">
    <property type="entry name" value="Preprotein translocase secy subunit"/>
    <property type="match status" value="1"/>
</dbReference>
<dbReference type="GO" id="GO:0006605">
    <property type="term" value="P:protein targeting"/>
    <property type="evidence" value="ECO:0007669"/>
    <property type="project" value="UniProtKB-UniRule"/>
</dbReference>
<comment type="subunit">
    <text evidence="9">Component of the Sec protein translocase complex. Heterotrimer consisting of SecY, SecE and SecG subunits. The heterotrimers can form oligomers, although 1 heterotrimer is thought to be able to translocate proteins. Interacts with the ribosome. Interacts with SecDF, and other proteins may be involved. Interacts with SecA.</text>
</comment>
<evidence type="ECO:0000256" key="6">
    <source>
        <dbReference type="ARBA" id="ARBA00022989"/>
    </source>
</evidence>
<dbReference type="GO" id="GO:0005886">
    <property type="term" value="C:plasma membrane"/>
    <property type="evidence" value="ECO:0007669"/>
    <property type="project" value="UniProtKB-UniRule"/>
</dbReference>
<evidence type="ECO:0000256" key="4">
    <source>
        <dbReference type="ARBA" id="ARBA00022692"/>
    </source>
</evidence>
<sequence length="138" mass="15054">MSANAKKIENKEIKDNNPSKGSDAFKWSAVFALVAAAIVGNVYFDSYEFPIVRIIAVIIVMALAIGLALITVKGKSFINLAREARIELKKVVWPTRQEATQTTLIVAAITILIALILWGLDGILIRIVTWITKFGVGA</sequence>
<evidence type="ECO:0000256" key="5">
    <source>
        <dbReference type="ARBA" id="ARBA00022927"/>
    </source>
</evidence>
<gene>
    <name evidence="9" type="primary">secE</name>
    <name evidence="10" type="ORF">SAMN02583745_02201</name>
</gene>
<dbReference type="InterPro" id="IPR005807">
    <property type="entry name" value="SecE_bac"/>
</dbReference>
<dbReference type="PRINTS" id="PR01650">
    <property type="entry name" value="SECETRNLCASE"/>
</dbReference>
<evidence type="ECO:0000256" key="8">
    <source>
        <dbReference type="ARBA" id="ARBA00023136"/>
    </source>
</evidence>
<evidence type="ECO:0000256" key="7">
    <source>
        <dbReference type="ARBA" id="ARBA00023010"/>
    </source>
</evidence>
<dbReference type="STRING" id="1123402.SAMN02583745_02201"/>
<comment type="caution">
    <text evidence="9">Lacks conserved residue(s) required for the propagation of feature annotation.</text>
</comment>
<comment type="subcellular location">
    <subcellularLocation>
        <location evidence="1">Membrane</location>
    </subcellularLocation>
</comment>
<dbReference type="PROSITE" id="PS01067">
    <property type="entry name" value="SECE_SEC61G"/>
    <property type="match status" value="1"/>
</dbReference>
<keyword evidence="11" id="KW-1185">Reference proteome</keyword>
<name>A0A1I0E236_9GAMM</name>
<dbReference type="GO" id="GO:0008320">
    <property type="term" value="F:protein transmembrane transporter activity"/>
    <property type="evidence" value="ECO:0007669"/>
    <property type="project" value="UniProtKB-UniRule"/>
</dbReference>
<keyword evidence="3 9" id="KW-1003">Cell membrane</keyword>
<dbReference type="RefSeq" id="WP_093320971.1">
    <property type="nucleotide sequence ID" value="NZ_FOHV01000021.1"/>
</dbReference>
<feature type="transmembrane region" description="Helical" evidence="9">
    <location>
        <begin position="50"/>
        <end position="72"/>
    </location>
</feature>
<evidence type="ECO:0000313" key="10">
    <source>
        <dbReference type="EMBL" id="SET38234.1"/>
    </source>
</evidence>
<evidence type="ECO:0000256" key="2">
    <source>
        <dbReference type="ARBA" id="ARBA00022448"/>
    </source>
</evidence>
<comment type="similarity">
    <text evidence="9">Belongs to the SecE/SEC61-gamma family.</text>
</comment>
<dbReference type="NCBIfam" id="NF004372">
    <property type="entry name" value="PRK05740.1-2"/>
    <property type="match status" value="1"/>
</dbReference>
<dbReference type="InterPro" id="IPR038379">
    <property type="entry name" value="SecE_sf"/>
</dbReference>
<feature type="transmembrane region" description="Helical" evidence="9">
    <location>
        <begin position="104"/>
        <end position="128"/>
    </location>
</feature>
<keyword evidence="4 9" id="KW-0812">Transmembrane</keyword>
<dbReference type="GO" id="GO:0065002">
    <property type="term" value="P:intracellular protein transmembrane transport"/>
    <property type="evidence" value="ECO:0007669"/>
    <property type="project" value="UniProtKB-UniRule"/>
</dbReference>
<keyword evidence="6 9" id="KW-1133">Transmembrane helix</keyword>
<dbReference type="NCBIfam" id="TIGR00964">
    <property type="entry name" value="secE_bact"/>
    <property type="match status" value="1"/>
</dbReference>
<keyword evidence="7 9" id="KW-0811">Translocation</keyword>
<keyword evidence="5 9" id="KW-0653">Protein transport</keyword>
<reference evidence="11" key="1">
    <citation type="submission" date="2016-10" db="EMBL/GenBank/DDBJ databases">
        <authorList>
            <person name="Varghese N."/>
            <person name="Submissions S."/>
        </authorList>
    </citation>
    <scope>NUCLEOTIDE SEQUENCE [LARGE SCALE GENOMIC DNA]</scope>
    <source>
        <strain evidence="11">DSM 18579</strain>
    </source>
</reference>
<evidence type="ECO:0000256" key="9">
    <source>
        <dbReference type="HAMAP-Rule" id="MF_00422"/>
    </source>
</evidence>
<dbReference type="Pfam" id="PF00584">
    <property type="entry name" value="SecE"/>
    <property type="match status" value="1"/>
</dbReference>
<proteinExistence type="inferred from homology"/>
<dbReference type="HAMAP" id="MF_00422">
    <property type="entry name" value="SecE"/>
    <property type="match status" value="1"/>
</dbReference>
<dbReference type="GO" id="GO:0043952">
    <property type="term" value="P:protein transport by the Sec complex"/>
    <property type="evidence" value="ECO:0007669"/>
    <property type="project" value="UniProtKB-UniRule"/>
</dbReference>
<dbReference type="Proteomes" id="UP000242642">
    <property type="component" value="Unassembled WGS sequence"/>
</dbReference>
<dbReference type="AlphaFoldDB" id="A0A1I0E236"/>
<dbReference type="GO" id="GO:0009306">
    <property type="term" value="P:protein secretion"/>
    <property type="evidence" value="ECO:0007669"/>
    <property type="project" value="UniProtKB-UniRule"/>
</dbReference>
<evidence type="ECO:0000313" key="11">
    <source>
        <dbReference type="Proteomes" id="UP000242642"/>
    </source>
</evidence>
<protein>
    <recommendedName>
        <fullName evidence="9">Protein translocase subunit SecE</fullName>
    </recommendedName>
</protein>
<dbReference type="PANTHER" id="PTHR33910">
    <property type="entry name" value="PROTEIN TRANSLOCASE SUBUNIT SECE"/>
    <property type="match status" value="1"/>
</dbReference>
<dbReference type="OrthoDB" id="9806365at2"/>
<dbReference type="InterPro" id="IPR001901">
    <property type="entry name" value="Translocase_SecE/Sec61-g"/>
</dbReference>
<dbReference type="PANTHER" id="PTHR33910:SF1">
    <property type="entry name" value="PROTEIN TRANSLOCASE SUBUNIT SECE"/>
    <property type="match status" value="1"/>
</dbReference>
<evidence type="ECO:0000256" key="3">
    <source>
        <dbReference type="ARBA" id="ARBA00022475"/>
    </source>
</evidence>
<accession>A0A1I0E236</accession>
<dbReference type="EMBL" id="FOHV01000021">
    <property type="protein sequence ID" value="SET38234.1"/>
    <property type="molecule type" value="Genomic_DNA"/>
</dbReference>
<comment type="function">
    <text evidence="9">Essential subunit of the Sec protein translocation channel SecYEG. Clamps together the 2 halves of SecY. May contact the channel plug during translocation.</text>
</comment>
<organism evidence="10 11">
    <name type="scientific">Thorsellia anophelis DSM 18579</name>
    <dbReference type="NCBI Taxonomy" id="1123402"/>
    <lineage>
        <taxon>Bacteria</taxon>
        <taxon>Pseudomonadati</taxon>
        <taxon>Pseudomonadota</taxon>
        <taxon>Gammaproteobacteria</taxon>
        <taxon>Enterobacterales</taxon>
        <taxon>Thorselliaceae</taxon>
        <taxon>Thorsellia</taxon>
    </lineage>
</organism>
<keyword evidence="2 9" id="KW-0813">Transport</keyword>